<dbReference type="EnsemblMetazoa" id="XM_003385341.3">
    <property type="protein sequence ID" value="XP_003385389.1"/>
    <property type="gene ID" value="LOC100634806"/>
</dbReference>
<dbReference type="KEGG" id="aqu:100634806"/>
<dbReference type="EnsemblMetazoa" id="Aqu2.1.36156_001">
    <property type="protein sequence ID" value="Aqu2.1.36156_001"/>
    <property type="gene ID" value="Aqu2.1.36156"/>
</dbReference>
<dbReference type="GO" id="GO:0006351">
    <property type="term" value="P:DNA-templated transcription"/>
    <property type="evidence" value="ECO:0007669"/>
    <property type="project" value="InterPro"/>
</dbReference>
<dbReference type="InterPro" id="IPR013197">
    <property type="entry name" value="RNA_pol_III_RPC82-rel_HTH"/>
</dbReference>
<dbReference type="PANTHER" id="PTHR12949">
    <property type="entry name" value="RNA POLYMERASE III DNA DIRECTED -RELATED"/>
    <property type="match status" value="1"/>
</dbReference>
<evidence type="ECO:0000313" key="11">
    <source>
        <dbReference type="EnsemblMetazoa" id="Aqu2.1.36156_001"/>
    </source>
</evidence>
<sequence>MSQYQSVVCELILEESFGELVKEVGSYLLRNGGQKLKDLVKGLKKKKSDVIKSLIVLIQHSLVSCISHKSATIYRMMTSNILCRGMFPQYAVTGRELSGEIGEAIIEDFILNGHSCMSEVITRVVLKLSDTNQDIKELKLAEDVKNHFVNLVDMRLLQRVALAPSKELGMTTPSHSLSPQDKYVIPVELGASDIVAACSARKRGRASPDEGELPPSKKSKSDEQGKDPLPPDATVLWYIDFQQFQCHYRDQAIVAGVNNRIDPIAAGVMKCLLSLSTQDVDPNSYPIVGPEIFLLRLKDTLPQYLSLTDTDLEQYLTVLTEDGFIEKVGEASSGSYHINFKKCSEILCQSQLELVVRERFNDKHLRLFRLLCLKKRLEQKQISDMALIPNKKAKEILYSLLAENFITLQEVPRSNDYAPSRTFHLFSIELNTTTRIVLQRCYKALGNLMTCRKEEGSKNKRLLEKYKLWLRQQEAFQNEEEPIEIEEALTPTEREMTENVMKKIAKLEASELQLMESLLTFEEYLKFVS</sequence>
<organism evidence="11">
    <name type="scientific">Amphimedon queenslandica</name>
    <name type="common">Sponge</name>
    <dbReference type="NCBI Taxonomy" id="400682"/>
    <lineage>
        <taxon>Eukaryota</taxon>
        <taxon>Metazoa</taxon>
        <taxon>Porifera</taxon>
        <taxon>Demospongiae</taxon>
        <taxon>Heteroscleromorpha</taxon>
        <taxon>Haplosclerida</taxon>
        <taxon>Niphatidae</taxon>
        <taxon>Amphimedon</taxon>
    </lineage>
</organism>
<reference evidence="11" key="2">
    <citation type="submission" date="2017-05" db="UniProtKB">
        <authorList>
            <consortium name="EnsemblMetazoa"/>
        </authorList>
    </citation>
    <scope>IDENTIFICATION</scope>
</reference>
<dbReference type="Pfam" id="PF22536">
    <property type="entry name" value="WHD_POLR3C"/>
    <property type="match status" value="1"/>
</dbReference>
<dbReference type="InterPro" id="IPR036388">
    <property type="entry name" value="WH-like_DNA-bd_sf"/>
</dbReference>
<evidence type="ECO:0000256" key="3">
    <source>
        <dbReference type="ARBA" id="ARBA00022478"/>
    </source>
</evidence>
<accession>A0A1X7V828</accession>
<evidence type="ECO:0000259" key="10">
    <source>
        <dbReference type="Pfam" id="PF22536"/>
    </source>
</evidence>
<reference evidence="12" key="1">
    <citation type="journal article" date="2010" name="Nature">
        <title>The Amphimedon queenslandica genome and the evolution of animal complexity.</title>
        <authorList>
            <person name="Srivastava M."/>
            <person name="Simakov O."/>
            <person name="Chapman J."/>
            <person name="Fahey B."/>
            <person name="Gauthier M.E."/>
            <person name="Mitros T."/>
            <person name="Richards G.S."/>
            <person name="Conaco C."/>
            <person name="Dacre M."/>
            <person name="Hellsten U."/>
            <person name="Larroux C."/>
            <person name="Putnam N.H."/>
            <person name="Stanke M."/>
            <person name="Adamska M."/>
            <person name="Darling A."/>
            <person name="Degnan S.M."/>
            <person name="Oakley T.H."/>
            <person name="Plachetzki D.C."/>
            <person name="Zhai Y."/>
            <person name="Adamski M."/>
            <person name="Calcino A."/>
            <person name="Cummins S.F."/>
            <person name="Goodstein D.M."/>
            <person name="Harris C."/>
            <person name="Jackson D.J."/>
            <person name="Leys S.P."/>
            <person name="Shu S."/>
            <person name="Woodcroft B.J."/>
            <person name="Vervoort M."/>
            <person name="Kosik K.S."/>
            <person name="Manning G."/>
            <person name="Degnan B.M."/>
            <person name="Rokhsar D.S."/>
        </authorList>
    </citation>
    <scope>NUCLEOTIDE SEQUENCE [LARGE SCALE GENOMIC DNA]</scope>
</reference>
<dbReference type="Proteomes" id="UP000007879">
    <property type="component" value="Unassembled WGS sequence"/>
</dbReference>
<keyword evidence="12" id="KW-1185">Reference proteome</keyword>
<dbReference type="Gene3D" id="6.10.140.1450">
    <property type="match status" value="1"/>
</dbReference>
<dbReference type="PANTHER" id="PTHR12949:SF0">
    <property type="entry name" value="DNA-DIRECTED RNA POLYMERASE III SUBUNIT RPC3"/>
    <property type="match status" value="1"/>
</dbReference>
<dbReference type="Pfam" id="PF08221">
    <property type="entry name" value="HTH_9"/>
    <property type="match status" value="1"/>
</dbReference>
<evidence type="ECO:0000256" key="5">
    <source>
        <dbReference type="ARBA" id="ARBA00023242"/>
    </source>
</evidence>
<evidence type="ECO:0000256" key="4">
    <source>
        <dbReference type="ARBA" id="ARBA00023163"/>
    </source>
</evidence>
<dbReference type="GO" id="GO:0005666">
    <property type="term" value="C:RNA polymerase III complex"/>
    <property type="evidence" value="ECO:0007669"/>
    <property type="project" value="UniProtKB-UniRule"/>
</dbReference>
<feature type="region of interest" description="Disordered" evidence="7">
    <location>
        <begin position="201"/>
        <end position="228"/>
    </location>
</feature>
<dbReference type="FunFam" id="1.10.10.10:FF:000199">
    <property type="entry name" value="DNA-directed RNA polymerase III subunit RPC3"/>
    <property type="match status" value="1"/>
</dbReference>
<dbReference type="InterPro" id="IPR055207">
    <property type="entry name" value="POLR3C_WHD"/>
</dbReference>
<evidence type="ECO:0000256" key="2">
    <source>
        <dbReference type="ARBA" id="ARBA00007206"/>
    </source>
</evidence>
<evidence type="ECO:0000259" key="8">
    <source>
        <dbReference type="Pfam" id="PF05645"/>
    </source>
</evidence>
<evidence type="ECO:0000259" key="9">
    <source>
        <dbReference type="Pfam" id="PF08221"/>
    </source>
</evidence>
<comment type="similarity">
    <text evidence="2 6">Belongs to the eukaryotic RPC3/POLR3C RNA polymerase subunit family.</text>
</comment>
<dbReference type="Pfam" id="PF20912">
    <property type="entry name" value="RPC3_helical"/>
    <property type="match status" value="1"/>
</dbReference>
<comment type="subcellular location">
    <subcellularLocation>
        <location evidence="1 6">Nucleus</location>
    </subcellularLocation>
</comment>
<feature type="domain" description="DNA-directed RNA polymerase III subunit RPC3 winged-helix" evidence="10">
    <location>
        <begin position="352"/>
        <end position="428"/>
    </location>
</feature>
<proteinExistence type="inferred from homology"/>
<evidence type="ECO:0000256" key="6">
    <source>
        <dbReference type="RuleBase" id="RU367076"/>
    </source>
</evidence>
<comment type="function">
    <text evidence="6">DNA-dependent RNA polymerase catalyzes the transcription of DNA into RNA using the four ribonucleoside triphosphates as substrates. Specific core component of RNA polymerase III which synthesizes small RNAs, such as 5S rRNA and tRNAs.</text>
</comment>
<feature type="domain" description="RNA polymerase III Rpc82 C -terminal" evidence="8">
    <location>
        <begin position="213"/>
        <end position="347"/>
    </location>
</feature>
<name>A0A1X7V828_AMPQE</name>
<dbReference type="InterPro" id="IPR008806">
    <property type="entry name" value="RNA_pol_III_Rpc82_C"/>
</dbReference>
<dbReference type="Pfam" id="PF05645">
    <property type="entry name" value="RNA_pol_Rpc82"/>
    <property type="match status" value="1"/>
</dbReference>
<evidence type="ECO:0000313" key="12">
    <source>
        <dbReference type="Proteomes" id="UP000007879"/>
    </source>
</evidence>
<comment type="subunit">
    <text evidence="6">Component of the RNA polymerase III (Pol III) complex consisting of 17 subunits.</text>
</comment>
<dbReference type="OrthoDB" id="272392at2759"/>
<keyword evidence="4 6" id="KW-0804">Transcription</keyword>
<dbReference type="eggNOG" id="KOG2587">
    <property type="taxonomic scope" value="Eukaryota"/>
</dbReference>
<evidence type="ECO:0000256" key="7">
    <source>
        <dbReference type="SAM" id="MobiDB-lite"/>
    </source>
</evidence>
<dbReference type="Gene3D" id="1.10.10.10">
    <property type="entry name" value="Winged helix-like DNA-binding domain superfamily/Winged helix DNA-binding domain"/>
    <property type="match status" value="4"/>
</dbReference>
<protein>
    <recommendedName>
        <fullName evidence="6">DNA-directed RNA polymerase III subunit RPC3</fullName>
        <shortName evidence="6">RNA polymerase III subunit C3</shortName>
    </recommendedName>
</protein>
<keyword evidence="5 6" id="KW-0539">Nucleus</keyword>
<dbReference type="GO" id="GO:0003697">
    <property type="term" value="F:single-stranded DNA binding"/>
    <property type="evidence" value="ECO:0007669"/>
    <property type="project" value="UniProtKB-UniRule"/>
</dbReference>
<dbReference type="InParanoid" id="A0A1X7V828"/>
<dbReference type="AlphaFoldDB" id="A0A1X7V828"/>
<dbReference type="STRING" id="400682.A0A1X7V828"/>
<dbReference type="InterPro" id="IPR039748">
    <property type="entry name" value="RPC3"/>
</dbReference>
<keyword evidence="3 6" id="KW-0240">DNA-directed RNA polymerase</keyword>
<feature type="domain" description="RNA polymerase III subunit RPC82-related helix-turn-helix" evidence="9">
    <location>
        <begin position="8"/>
        <end position="64"/>
    </location>
</feature>
<evidence type="ECO:0000256" key="1">
    <source>
        <dbReference type="ARBA" id="ARBA00004123"/>
    </source>
</evidence>
<gene>
    <name evidence="11" type="primary">100634806</name>
</gene>